<feature type="transmembrane region" description="Helical" evidence="1">
    <location>
        <begin position="242"/>
        <end position="263"/>
    </location>
</feature>
<protein>
    <submittedName>
        <fullName evidence="2">Uncharacterized protein</fullName>
    </submittedName>
</protein>
<reference evidence="3" key="1">
    <citation type="journal article" date="2019" name="Int. J. Syst. Evol. Microbiol.">
        <title>The Global Catalogue of Microorganisms (GCM) 10K type strain sequencing project: providing services to taxonomists for standard genome sequencing and annotation.</title>
        <authorList>
            <consortium name="The Broad Institute Genomics Platform"/>
            <consortium name="The Broad Institute Genome Sequencing Center for Infectious Disease"/>
            <person name="Wu L."/>
            <person name="Ma J."/>
        </authorList>
    </citation>
    <scope>NUCLEOTIDE SEQUENCE [LARGE SCALE GENOMIC DNA]</scope>
    <source>
        <strain evidence="3">JCM 17706</strain>
    </source>
</reference>
<dbReference type="Proteomes" id="UP001501525">
    <property type="component" value="Unassembled WGS sequence"/>
</dbReference>
<name>A0ABP9MLK8_9HYPH</name>
<keyword evidence="1" id="KW-0812">Transmembrane</keyword>
<keyword evidence="1" id="KW-1133">Transmembrane helix</keyword>
<evidence type="ECO:0000256" key="1">
    <source>
        <dbReference type="SAM" id="Phobius"/>
    </source>
</evidence>
<accession>A0ABP9MLK8</accession>
<evidence type="ECO:0000313" key="3">
    <source>
        <dbReference type="Proteomes" id="UP001501525"/>
    </source>
</evidence>
<gene>
    <name evidence="2" type="ORF">GCM10023260_07860</name>
</gene>
<dbReference type="EMBL" id="BAABIY010000014">
    <property type="protein sequence ID" value="GAA5097737.1"/>
    <property type="molecule type" value="Genomic_DNA"/>
</dbReference>
<evidence type="ECO:0000313" key="2">
    <source>
        <dbReference type="EMBL" id="GAA5097737.1"/>
    </source>
</evidence>
<dbReference type="RefSeq" id="WP_345096685.1">
    <property type="nucleotide sequence ID" value="NZ_BAABIY010000014.1"/>
</dbReference>
<comment type="caution">
    <text evidence="2">The sequence shown here is derived from an EMBL/GenBank/DDBJ whole genome shotgun (WGS) entry which is preliminary data.</text>
</comment>
<organism evidence="2 3">
    <name type="scientific">Bartonella acomydis</name>
    <dbReference type="NCBI Taxonomy" id="686234"/>
    <lineage>
        <taxon>Bacteria</taxon>
        <taxon>Pseudomonadati</taxon>
        <taxon>Pseudomonadota</taxon>
        <taxon>Alphaproteobacteria</taxon>
        <taxon>Hyphomicrobiales</taxon>
        <taxon>Bartonellaceae</taxon>
        <taxon>Bartonella</taxon>
    </lineage>
</organism>
<proteinExistence type="predicted"/>
<keyword evidence="3" id="KW-1185">Reference proteome</keyword>
<sequence>MNRKSHTVKQVKQDKSPFFVVEQKEKMSASAEVTMSDIAKKLRSVYAKMQMKHSPRHVTQQNFVEESFKSYLDDISRAILAEHYMRRQKEKKLFEYLEQIKMLIKSLHSEKKSLEEAMIKRHMVRSKSLDSVVQKLADMGGKEKKECSLLQEGSNFSKQNSITQNQTNYAKMLQQENKNSLPKDSTKSFAKEDEEVVKCSTIKESCTDVQTVGSCSENDDSSSLKMKSQRNFFFLSFPLKKIFRCFLIIAFLAVLTLCFYSFLRGAHFLNLWG</sequence>
<keyword evidence="1" id="KW-0472">Membrane</keyword>